<accession>A0A2S5D2H4</accession>
<dbReference type="RefSeq" id="WP_103977133.1">
    <property type="nucleotide sequence ID" value="NZ_PGLV01000001.1"/>
</dbReference>
<gene>
    <name evidence="1" type="ORF">LYSIN_02047</name>
</gene>
<proteinExistence type="predicted"/>
<comment type="caution">
    <text evidence="1">The sequence shown here is derived from an EMBL/GenBank/DDBJ whole genome shotgun (WGS) entry which is preliminary data.</text>
</comment>
<name>A0A2S5D2H4_LYSSH</name>
<keyword evidence="2" id="KW-1185">Reference proteome</keyword>
<evidence type="ECO:0008006" key="3">
    <source>
        <dbReference type="Google" id="ProtNLM"/>
    </source>
</evidence>
<evidence type="ECO:0000313" key="1">
    <source>
        <dbReference type="EMBL" id="POZ57263.1"/>
    </source>
</evidence>
<evidence type="ECO:0000313" key="2">
    <source>
        <dbReference type="Proteomes" id="UP000237319"/>
    </source>
</evidence>
<reference evidence="1 2" key="1">
    <citation type="submission" date="2017-11" db="EMBL/GenBank/DDBJ databases">
        <title>Genome sequence of Lysinibacillus sphaericus, a lignin-degrading bacteria isolated from municipal solid waste soil.</title>
        <authorList>
            <person name="Persinoti G.F."/>
            <person name="Paixao D.A."/>
            <person name="Bugg T.D."/>
            <person name="Squina F.M."/>
        </authorList>
    </citation>
    <scope>NUCLEOTIDE SEQUENCE [LARGE SCALE GENOMIC DNA]</scope>
    <source>
        <strain evidence="1 2">A1</strain>
    </source>
</reference>
<dbReference type="Proteomes" id="UP000237319">
    <property type="component" value="Unassembled WGS sequence"/>
</dbReference>
<dbReference type="AlphaFoldDB" id="A0A2S5D2H4"/>
<sequence length="149" mass="17777">MIIKNYEISELYAFLFNLILKGKESRMRTRFLKLLEDQLNLVNQERQQLVADYADKDDNGEVLYNKEIVDNKEIEIPIFDKDAEKEVQRQILTLLHEDFIIEETADKLDMLQVLQEILLNLDLEFTGKKATLYNRYCEIFEDIQLLENQ</sequence>
<dbReference type="EMBL" id="PGLV01000001">
    <property type="protein sequence ID" value="POZ57263.1"/>
    <property type="molecule type" value="Genomic_DNA"/>
</dbReference>
<organism evidence="1 2">
    <name type="scientific">Lysinibacillus sphaericus</name>
    <name type="common">Bacillus sphaericus</name>
    <dbReference type="NCBI Taxonomy" id="1421"/>
    <lineage>
        <taxon>Bacteria</taxon>
        <taxon>Bacillati</taxon>
        <taxon>Bacillota</taxon>
        <taxon>Bacilli</taxon>
        <taxon>Bacillales</taxon>
        <taxon>Bacillaceae</taxon>
        <taxon>Lysinibacillus</taxon>
    </lineage>
</organism>
<protein>
    <recommendedName>
        <fullName evidence="3">DUF1617 domain-containing protein</fullName>
    </recommendedName>
</protein>